<feature type="domain" description="AAA+ ATPase" evidence="2">
    <location>
        <begin position="175"/>
        <end position="383"/>
    </location>
</feature>
<accession>A0A517Z544</accession>
<evidence type="ECO:0000313" key="3">
    <source>
        <dbReference type="EMBL" id="QDU37567.1"/>
    </source>
</evidence>
<dbReference type="Proteomes" id="UP000320496">
    <property type="component" value="Chromosome"/>
</dbReference>
<name>A0A517Z544_9PLAN</name>
<dbReference type="OrthoDB" id="9783370at2"/>
<protein>
    <recommendedName>
        <fullName evidence="2">AAA+ ATPase domain-containing protein</fullName>
    </recommendedName>
</protein>
<dbReference type="Gene3D" id="3.40.50.300">
    <property type="entry name" value="P-loop containing nucleotide triphosphate hydrolases"/>
    <property type="match status" value="1"/>
</dbReference>
<evidence type="ECO:0000313" key="4">
    <source>
        <dbReference type="Proteomes" id="UP000320496"/>
    </source>
</evidence>
<feature type="region of interest" description="Disordered" evidence="1">
    <location>
        <begin position="229"/>
        <end position="251"/>
    </location>
</feature>
<sequence>MTTDEAPIDSGRPAATATVPGATLPHFAPRTPSTLEEAGIGEHEIVALLLKTLYLQGQLTGFDLADELRLPFSIVDLALQTLQRERCLEVASARVVGRVSYRFQLTEFGRIRAREAFEQSRYVGPAPVSLSDYVTQCRLQSIARVHCDLESLTPSFDGVQLPAGFLELLGPAICSGRALLLYGSPGNGKTLIGHRIGQFLTERGGNIFVPYAVSSGGSIVTVFDPTVHDTTDDVESPSDSPADEATARHERSVFTREPAFDRRWRQIRRPVVVTCGELTGEMLELRHGGEGEFYQAPPHVKANGGLFFIDDLGRQRIPPRTLLNRWILPLEQRIDYLTLSNGRRFAVPFEQLTVFSTNLKAEEWADDAFLRRIPHKIHVGPPTTAQLTAMFGRCCKEAGLSVSTQLAERLFRRPHDRYRSPRASDPQDFVEYVLSICRFRGETPHLDDALLDEAAERFFLPVTKRDPDTPEADTA</sequence>
<reference evidence="3 4" key="1">
    <citation type="submission" date="2019-02" db="EMBL/GenBank/DDBJ databases">
        <title>Deep-cultivation of Planctomycetes and their phenomic and genomic characterization uncovers novel biology.</title>
        <authorList>
            <person name="Wiegand S."/>
            <person name="Jogler M."/>
            <person name="Boedeker C."/>
            <person name="Pinto D."/>
            <person name="Vollmers J."/>
            <person name="Rivas-Marin E."/>
            <person name="Kohn T."/>
            <person name="Peeters S.H."/>
            <person name="Heuer A."/>
            <person name="Rast P."/>
            <person name="Oberbeckmann S."/>
            <person name="Bunk B."/>
            <person name="Jeske O."/>
            <person name="Meyerdierks A."/>
            <person name="Storesund J.E."/>
            <person name="Kallscheuer N."/>
            <person name="Luecker S."/>
            <person name="Lage O.M."/>
            <person name="Pohl T."/>
            <person name="Merkel B.J."/>
            <person name="Hornburger P."/>
            <person name="Mueller R.-W."/>
            <person name="Bruemmer F."/>
            <person name="Labrenz M."/>
            <person name="Spormann A.M."/>
            <person name="Op den Camp H."/>
            <person name="Overmann J."/>
            <person name="Amann R."/>
            <person name="Jetten M.S.M."/>
            <person name="Mascher T."/>
            <person name="Medema M.H."/>
            <person name="Devos D.P."/>
            <person name="Kaster A.-K."/>
            <person name="Ovreas L."/>
            <person name="Rohde M."/>
            <person name="Galperin M.Y."/>
            <person name="Jogler C."/>
        </authorList>
    </citation>
    <scope>NUCLEOTIDE SEQUENCE [LARGE SCALE GENOMIC DNA]</scope>
    <source>
        <strain evidence="3 4">Mal4</strain>
    </source>
</reference>
<proteinExistence type="predicted"/>
<dbReference type="InterPro" id="IPR003593">
    <property type="entry name" value="AAA+_ATPase"/>
</dbReference>
<dbReference type="KEGG" id="mri:Mal4_18820"/>
<dbReference type="SUPFAM" id="SSF52540">
    <property type="entry name" value="P-loop containing nucleoside triphosphate hydrolases"/>
    <property type="match status" value="1"/>
</dbReference>
<dbReference type="InterPro" id="IPR027417">
    <property type="entry name" value="P-loop_NTPase"/>
</dbReference>
<dbReference type="RefSeq" id="WP_145368480.1">
    <property type="nucleotide sequence ID" value="NZ_CP036275.1"/>
</dbReference>
<dbReference type="EMBL" id="CP036275">
    <property type="protein sequence ID" value="QDU37567.1"/>
    <property type="molecule type" value="Genomic_DNA"/>
</dbReference>
<keyword evidence="4" id="KW-1185">Reference proteome</keyword>
<evidence type="ECO:0000256" key="1">
    <source>
        <dbReference type="SAM" id="MobiDB-lite"/>
    </source>
</evidence>
<feature type="region of interest" description="Disordered" evidence="1">
    <location>
        <begin position="1"/>
        <end position="31"/>
    </location>
</feature>
<organism evidence="3 4">
    <name type="scientific">Maioricimonas rarisocia</name>
    <dbReference type="NCBI Taxonomy" id="2528026"/>
    <lineage>
        <taxon>Bacteria</taxon>
        <taxon>Pseudomonadati</taxon>
        <taxon>Planctomycetota</taxon>
        <taxon>Planctomycetia</taxon>
        <taxon>Planctomycetales</taxon>
        <taxon>Planctomycetaceae</taxon>
        <taxon>Maioricimonas</taxon>
    </lineage>
</organism>
<gene>
    <name evidence="3" type="ORF">Mal4_18820</name>
</gene>
<evidence type="ECO:0000259" key="2">
    <source>
        <dbReference type="SMART" id="SM00382"/>
    </source>
</evidence>
<dbReference type="SMART" id="SM00382">
    <property type="entry name" value="AAA"/>
    <property type="match status" value="1"/>
</dbReference>
<dbReference type="AlphaFoldDB" id="A0A517Z544"/>